<reference evidence="1" key="1">
    <citation type="submission" date="2015-06" db="EMBL/GenBank/DDBJ databases">
        <authorList>
            <person name="Joergensen T."/>
        </authorList>
    </citation>
    <scope>NUCLEOTIDE SEQUENCE</scope>
    <source>
        <strain evidence="1">RGFK1558</strain>
    </source>
</reference>
<reference evidence="1" key="2">
    <citation type="submission" date="2015-07" db="EMBL/GenBank/DDBJ databases">
        <title>Plasmids, circular viruses and viroids from rat gut.</title>
        <authorList>
            <person name="Jorgensen T.J."/>
            <person name="Hansen M.A."/>
            <person name="Xu Z."/>
            <person name="Tabak M.A."/>
            <person name="Sorensen S.J."/>
            <person name="Hansen L.H."/>
        </authorList>
    </citation>
    <scope>NUCLEOTIDE SEQUENCE</scope>
    <source>
        <strain evidence="1">RGFK1558</strain>
    </source>
</reference>
<accession>A0A0H5Q6C6</accession>
<organism evidence="1">
    <name type="scientific">uncultured prokaryote</name>
    <dbReference type="NCBI Taxonomy" id="198431"/>
    <lineage>
        <taxon>unclassified sequences</taxon>
        <taxon>environmental samples</taxon>
    </lineage>
</organism>
<dbReference type="AlphaFoldDB" id="A0A0H5Q6C6"/>
<proteinExistence type="predicted"/>
<dbReference type="EMBL" id="LN854088">
    <property type="protein sequence ID" value="CRY97448.1"/>
    <property type="molecule type" value="Genomic_DNA"/>
</dbReference>
<name>A0A0H5Q6C6_9ZZZZ</name>
<sequence length="185" mass="19889">MGLMHRVRTVWTGVPGSPAYTNLYAVLGDGTPGEFHDAVSSMIGSLSSVVDQDVTWTVESEIPVIDTVTGEVQSVEAVVPTTGTGETHDGLLPPATSILMKWRTGVFLAGRQIQGRTYLPYIGANVSADGNVYPASITSVRNAMSVYVTALDGQAVVWSRKNGVAVPINSWDCWNKFAVMRSRRD</sequence>
<protein>
    <submittedName>
        <fullName evidence="1">Uncharacterized protein</fullName>
    </submittedName>
</protein>
<evidence type="ECO:0000313" key="1">
    <source>
        <dbReference type="EMBL" id="CRY97448.1"/>
    </source>
</evidence>